<sequence>MGPQGGGKSGGGGGRTLLAYRAGDKAFFVYGFAKNVRANISDKELKALKLYADTLLHYSKAELRKAVKSGALIEVISDG</sequence>
<dbReference type="EMBL" id="CP101118">
    <property type="protein sequence ID" value="WZF87673.1"/>
    <property type="molecule type" value="Genomic_DNA"/>
</dbReference>
<evidence type="ECO:0000313" key="2">
    <source>
        <dbReference type="Proteomes" id="UP001475781"/>
    </source>
</evidence>
<keyword evidence="2" id="KW-1185">Reference proteome</keyword>
<dbReference type="InterPro" id="IPR009387">
    <property type="entry name" value="HigB-2"/>
</dbReference>
<organism evidence="1 2">
    <name type="scientific">Marinobacter metalliresistant</name>
    <dbReference type="NCBI Taxonomy" id="2961995"/>
    <lineage>
        <taxon>Bacteria</taxon>
        <taxon>Pseudomonadati</taxon>
        <taxon>Pseudomonadota</taxon>
        <taxon>Gammaproteobacteria</taxon>
        <taxon>Pseudomonadales</taxon>
        <taxon>Marinobacteraceae</taxon>
        <taxon>Marinobacter</taxon>
    </lineage>
</organism>
<protein>
    <submittedName>
        <fullName evidence="1">Type II toxin-antitoxin system RelE/ParE family toxin</fullName>
    </submittedName>
</protein>
<reference evidence="1 2" key="1">
    <citation type="submission" date="2022-07" db="EMBL/GenBank/DDBJ databases">
        <title>A copper resistant bacterium isolated from sediment samples of deep sea hydrothermal areas.</title>
        <authorList>
            <person name="Zeng X."/>
        </authorList>
    </citation>
    <scope>NUCLEOTIDE SEQUENCE [LARGE SCALE GENOMIC DNA]</scope>
    <source>
        <strain evidence="2">CuT 6</strain>
    </source>
</reference>
<accession>A0ABZ2VYY0</accession>
<proteinExistence type="predicted"/>
<gene>
    <name evidence="1" type="ORF">NLK58_15185</name>
</gene>
<dbReference type="Pfam" id="PF06296">
    <property type="entry name" value="RelE"/>
    <property type="match status" value="1"/>
</dbReference>
<dbReference type="Proteomes" id="UP001475781">
    <property type="component" value="Chromosome"/>
</dbReference>
<dbReference type="RefSeq" id="WP_341581236.1">
    <property type="nucleotide sequence ID" value="NZ_CP101118.1"/>
</dbReference>
<evidence type="ECO:0000313" key="1">
    <source>
        <dbReference type="EMBL" id="WZF87673.1"/>
    </source>
</evidence>
<name>A0ABZ2VYY0_9GAMM</name>